<dbReference type="InterPro" id="IPR003779">
    <property type="entry name" value="CMD-like"/>
</dbReference>
<keyword evidence="2" id="KW-0575">Peroxidase</keyword>
<accession>A0A7X0NZG4</accession>
<dbReference type="SUPFAM" id="SSF69118">
    <property type="entry name" value="AhpD-like"/>
    <property type="match status" value="1"/>
</dbReference>
<dbReference type="Gene3D" id="1.20.1290.10">
    <property type="entry name" value="AhpD-like"/>
    <property type="match status" value="1"/>
</dbReference>
<dbReference type="EMBL" id="JACHMI010000001">
    <property type="protein sequence ID" value="MBB6552216.1"/>
    <property type="molecule type" value="Genomic_DNA"/>
</dbReference>
<keyword evidence="3" id="KW-1185">Reference proteome</keyword>
<dbReference type="PANTHER" id="PTHR34846">
    <property type="entry name" value="4-CARBOXYMUCONOLACTONE DECARBOXYLASE FAMILY PROTEIN (AFU_ORTHOLOGUE AFUA_6G11590)"/>
    <property type="match status" value="1"/>
</dbReference>
<keyword evidence="2" id="KW-0560">Oxidoreductase</keyword>
<comment type="caution">
    <text evidence="2">The sequence shown here is derived from an EMBL/GenBank/DDBJ whole genome shotgun (WGS) entry which is preliminary data.</text>
</comment>
<evidence type="ECO:0000313" key="2">
    <source>
        <dbReference type="EMBL" id="MBB6552216.1"/>
    </source>
</evidence>
<dbReference type="RefSeq" id="WP_185106170.1">
    <property type="nucleotide sequence ID" value="NZ_BAAAXY010000117.1"/>
</dbReference>
<dbReference type="AlphaFoldDB" id="A0A7X0NZG4"/>
<organism evidence="2 3">
    <name type="scientific">Nonomuraea rubra</name>
    <dbReference type="NCBI Taxonomy" id="46180"/>
    <lineage>
        <taxon>Bacteria</taxon>
        <taxon>Bacillati</taxon>
        <taxon>Actinomycetota</taxon>
        <taxon>Actinomycetes</taxon>
        <taxon>Streptosporangiales</taxon>
        <taxon>Streptosporangiaceae</taxon>
        <taxon>Nonomuraea</taxon>
    </lineage>
</organism>
<gene>
    <name evidence="2" type="ORF">HD593_007011</name>
</gene>
<feature type="domain" description="Carboxymuconolactone decarboxylase-like" evidence="1">
    <location>
        <begin position="27"/>
        <end position="102"/>
    </location>
</feature>
<name>A0A7X0NZG4_9ACTN</name>
<dbReference type="GO" id="GO:0004601">
    <property type="term" value="F:peroxidase activity"/>
    <property type="evidence" value="ECO:0007669"/>
    <property type="project" value="UniProtKB-KW"/>
</dbReference>
<evidence type="ECO:0000313" key="3">
    <source>
        <dbReference type="Proteomes" id="UP000565579"/>
    </source>
</evidence>
<dbReference type="PANTHER" id="PTHR34846:SF10">
    <property type="entry name" value="CYTOPLASMIC PROTEIN"/>
    <property type="match status" value="1"/>
</dbReference>
<dbReference type="Proteomes" id="UP000565579">
    <property type="component" value="Unassembled WGS sequence"/>
</dbReference>
<proteinExistence type="predicted"/>
<reference evidence="2 3" key="1">
    <citation type="submission" date="2020-08" db="EMBL/GenBank/DDBJ databases">
        <title>Sequencing the genomes of 1000 actinobacteria strains.</title>
        <authorList>
            <person name="Klenk H.-P."/>
        </authorList>
    </citation>
    <scope>NUCLEOTIDE SEQUENCE [LARGE SCALE GENOMIC DNA]</scope>
    <source>
        <strain evidence="2 3">DSM 43768</strain>
    </source>
</reference>
<protein>
    <submittedName>
        <fullName evidence="2">Alkylhydroperoxidase family enzyme</fullName>
    </submittedName>
</protein>
<dbReference type="Pfam" id="PF02627">
    <property type="entry name" value="CMD"/>
    <property type="match status" value="1"/>
</dbReference>
<dbReference type="InterPro" id="IPR029032">
    <property type="entry name" value="AhpD-like"/>
</dbReference>
<sequence>MRIDIPEGKDAIEYVWGEMVPGIGPAASRYSLAVYAHTTLGLREFEAARLRVAQLNGCAFCLDWRTERDGQTVEDGFADAVADWRATGAFDARTRLAAEYAERYTLDHHGLDEEFWGRMTAHYSQLQIVELSMCIGSWLAFGRLNHVLGLDTICRLPNAPSPKASPAP</sequence>
<evidence type="ECO:0000259" key="1">
    <source>
        <dbReference type="Pfam" id="PF02627"/>
    </source>
</evidence>